<feature type="region of interest" description="Disordered" evidence="1">
    <location>
        <begin position="1"/>
        <end position="28"/>
    </location>
</feature>
<comment type="caution">
    <text evidence="2">The sequence shown here is derived from an EMBL/GenBank/DDBJ whole genome shotgun (WGS) entry which is preliminary data.</text>
</comment>
<dbReference type="EMBL" id="CAJDYZ010008961">
    <property type="protein sequence ID" value="CAD1476034.1"/>
    <property type="molecule type" value="Genomic_DNA"/>
</dbReference>
<dbReference type="OrthoDB" id="7615228at2759"/>
<keyword evidence="3" id="KW-1185">Reference proteome</keyword>
<proteinExistence type="predicted"/>
<accession>A0A6V7HAL5</accession>
<evidence type="ECO:0000256" key="1">
    <source>
        <dbReference type="SAM" id="MobiDB-lite"/>
    </source>
</evidence>
<sequence>MESYTSHRAQPYPQQRWDRNDATSPHTDQAENLQWIEIRVNLQPFHFAQGQLNLRCSAQIPGIYSAISEAHLGAGLREPVPERDTCHFNPLTAAESCCFGIDNQLCGGKPELFGIGNQLCSGEPRYL</sequence>
<organism evidence="2 3">
    <name type="scientific">Heterotrigona itama</name>
    <dbReference type="NCBI Taxonomy" id="395501"/>
    <lineage>
        <taxon>Eukaryota</taxon>
        <taxon>Metazoa</taxon>
        <taxon>Ecdysozoa</taxon>
        <taxon>Arthropoda</taxon>
        <taxon>Hexapoda</taxon>
        <taxon>Insecta</taxon>
        <taxon>Pterygota</taxon>
        <taxon>Neoptera</taxon>
        <taxon>Endopterygota</taxon>
        <taxon>Hymenoptera</taxon>
        <taxon>Apocrita</taxon>
        <taxon>Aculeata</taxon>
        <taxon>Apoidea</taxon>
        <taxon>Anthophila</taxon>
        <taxon>Apidae</taxon>
        <taxon>Heterotrigona</taxon>
    </lineage>
</organism>
<dbReference type="AlphaFoldDB" id="A0A6V7HAL5"/>
<feature type="non-terminal residue" evidence="2">
    <location>
        <position position="1"/>
    </location>
</feature>
<evidence type="ECO:0000313" key="2">
    <source>
        <dbReference type="EMBL" id="CAD1476034.1"/>
    </source>
</evidence>
<name>A0A6V7HAL5_9HYME</name>
<evidence type="ECO:0000313" key="3">
    <source>
        <dbReference type="Proteomes" id="UP000752696"/>
    </source>
</evidence>
<protein>
    <submittedName>
        <fullName evidence="2">Uncharacterized protein</fullName>
    </submittedName>
</protein>
<gene>
    <name evidence="2" type="ORF">MHI_LOCUS614512</name>
</gene>
<dbReference type="Proteomes" id="UP000752696">
    <property type="component" value="Unassembled WGS sequence"/>
</dbReference>
<reference evidence="2" key="1">
    <citation type="submission" date="2020-07" db="EMBL/GenBank/DDBJ databases">
        <authorList>
            <person name="Nazaruddin N."/>
        </authorList>
    </citation>
    <scope>NUCLEOTIDE SEQUENCE</scope>
</reference>